<evidence type="ECO:0000256" key="4">
    <source>
        <dbReference type="ARBA" id="ARBA00022741"/>
    </source>
</evidence>
<dbReference type="FunFam" id="3.40.50.300:FF:000207">
    <property type="entry name" value="CTP synthase"/>
    <property type="match status" value="1"/>
</dbReference>
<dbReference type="SUPFAM" id="SSF52540">
    <property type="entry name" value="P-loop containing nucleoside triphosphate hydrolases"/>
    <property type="match status" value="1"/>
</dbReference>
<evidence type="ECO:0000256" key="7">
    <source>
        <dbReference type="ARBA" id="ARBA00022975"/>
    </source>
</evidence>
<keyword evidence="3 9" id="KW-0436">Ligase</keyword>
<dbReference type="GO" id="GO:0019856">
    <property type="term" value="P:pyrimidine nucleobase biosynthetic process"/>
    <property type="evidence" value="ECO:0007669"/>
    <property type="project" value="TreeGrafter"/>
</dbReference>
<name>A0A673FU15_9TELE</name>
<dbReference type="Pfam" id="PF00117">
    <property type="entry name" value="GATase"/>
    <property type="match status" value="1"/>
</dbReference>
<dbReference type="InterPro" id="IPR017926">
    <property type="entry name" value="GATASE"/>
</dbReference>
<keyword evidence="4 9" id="KW-0547">Nucleotide-binding</keyword>
<evidence type="ECO:0000259" key="12">
    <source>
        <dbReference type="Pfam" id="PF06418"/>
    </source>
</evidence>
<dbReference type="GO" id="GO:0005524">
    <property type="term" value="F:ATP binding"/>
    <property type="evidence" value="ECO:0007669"/>
    <property type="project" value="UniProtKB-KW"/>
</dbReference>
<gene>
    <name evidence="13" type="primary">LOC107732910</name>
</gene>
<dbReference type="InterPro" id="IPR029062">
    <property type="entry name" value="Class_I_gatase-like"/>
</dbReference>
<dbReference type="Pfam" id="PF06418">
    <property type="entry name" value="CTP_synth_N"/>
    <property type="match status" value="1"/>
</dbReference>
<comment type="catalytic activity">
    <reaction evidence="8 9">
        <text>UTP + L-glutamine + ATP + H2O = CTP + L-glutamate + ADP + phosphate + 2 H(+)</text>
        <dbReference type="Rhea" id="RHEA:26426"/>
        <dbReference type="ChEBI" id="CHEBI:15377"/>
        <dbReference type="ChEBI" id="CHEBI:15378"/>
        <dbReference type="ChEBI" id="CHEBI:29985"/>
        <dbReference type="ChEBI" id="CHEBI:30616"/>
        <dbReference type="ChEBI" id="CHEBI:37563"/>
        <dbReference type="ChEBI" id="CHEBI:43474"/>
        <dbReference type="ChEBI" id="CHEBI:46398"/>
        <dbReference type="ChEBI" id="CHEBI:58359"/>
        <dbReference type="ChEBI" id="CHEBI:456216"/>
        <dbReference type="EC" id="6.3.4.2"/>
    </reaction>
</comment>
<dbReference type="PANTHER" id="PTHR11550">
    <property type="entry name" value="CTP SYNTHASE"/>
    <property type="match status" value="1"/>
</dbReference>
<reference evidence="13" key="1">
    <citation type="submission" date="2025-08" db="UniProtKB">
        <authorList>
            <consortium name="Ensembl"/>
        </authorList>
    </citation>
    <scope>IDENTIFICATION</scope>
</reference>
<keyword evidence="6 9" id="KW-0315">Glutamine amidotransferase</keyword>
<dbReference type="CDD" id="cd03113">
    <property type="entry name" value="CTPS_N"/>
    <property type="match status" value="1"/>
</dbReference>
<evidence type="ECO:0000256" key="1">
    <source>
        <dbReference type="ARBA" id="ARBA00005171"/>
    </source>
</evidence>
<evidence type="ECO:0000313" key="13">
    <source>
        <dbReference type="Ensembl" id="ENSSRHP00000004641.1"/>
    </source>
</evidence>
<dbReference type="NCBIfam" id="NF003792">
    <property type="entry name" value="PRK05380.1"/>
    <property type="match status" value="1"/>
</dbReference>
<dbReference type="InterPro" id="IPR027417">
    <property type="entry name" value="P-loop_NTPase"/>
</dbReference>
<evidence type="ECO:0000256" key="5">
    <source>
        <dbReference type="ARBA" id="ARBA00022840"/>
    </source>
</evidence>
<evidence type="ECO:0000259" key="11">
    <source>
        <dbReference type="Pfam" id="PF00117"/>
    </source>
</evidence>
<accession>A0A673FU15</accession>
<dbReference type="InterPro" id="IPR004468">
    <property type="entry name" value="CTP_synthase"/>
</dbReference>
<dbReference type="Proteomes" id="UP000472270">
    <property type="component" value="Unassembled WGS sequence"/>
</dbReference>
<evidence type="ECO:0000256" key="8">
    <source>
        <dbReference type="ARBA" id="ARBA00047781"/>
    </source>
</evidence>
<reference evidence="13" key="2">
    <citation type="submission" date="2025-09" db="UniProtKB">
        <authorList>
            <consortium name="Ensembl"/>
        </authorList>
    </citation>
    <scope>IDENTIFICATION</scope>
</reference>
<feature type="domain" description="CTP synthase N-terminal" evidence="12">
    <location>
        <begin position="2"/>
        <end position="255"/>
    </location>
</feature>
<dbReference type="UniPathway" id="UPA00159">
    <property type="reaction ID" value="UER00277"/>
</dbReference>
<dbReference type="InterPro" id="IPR033828">
    <property type="entry name" value="GATase1_CTP_Synthase"/>
</dbReference>
<comment type="pathway">
    <text evidence="1 9">Pyrimidine metabolism; CTP biosynthesis via de novo pathway; CTP from UDP: step 2/2.</text>
</comment>
<organism evidence="13 14">
    <name type="scientific">Sinocyclocheilus rhinocerous</name>
    <dbReference type="NCBI Taxonomy" id="307959"/>
    <lineage>
        <taxon>Eukaryota</taxon>
        <taxon>Metazoa</taxon>
        <taxon>Chordata</taxon>
        <taxon>Craniata</taxon>
        <taxon>Vertebrata</taxon>
        <taxon>Euteleostomi</taxon>
        <taxon>Actinopterygii</taxon>
        <taxon>Neopterygii</taxon>
        <taxon>Teleostei</taxon>
        <taxon>Ostariophysi</taxon>
        <taxon>Cypriniformes</taxon>
        <taxon>Cyprinidae</taxon>
        <taxon>Cyprininae</taxon>
        <taxon>Sinocyclocheilus</taxon>
    </lineage>
</organism>
<dbReference type="GO" id="GO:0097268">
    <property type="term" value="C:cytoophidium"/>
    <property type="evidence" value="ECO:0007669"/>
    <property type="project" value="TreeGrafter"/>
</dbReference>
<comment type="function">
    <text evidence="9">Catalyzes the ATP-dependent amination of UTP to CTP with either L-glutamine or ammonia as the source of nitrogen.</text>
</comment>
<evidence type="ECO:0000256" key="6">
    <source>
        <dbReference type="ARBA" id="ARBA00022962"/>
    </source>
</evidence>
<comment type="similarity">
    <text evidence="2 9">Belongs to the CTP synthase family.</text>
</comment>
<keyword evidence="7 9" id="KW-0665">Pyrimidine biosynthesis</keyword>
<keyword evidence="14" id="KW-1185">Reference proteome</keyword>
<dbReference type="GO" id="GO:0042802">
    <property type="term" value="F:identical protein binding"/>
    <property type="evidence" value="ECO:0007669"/>
    <property type="project" value="TreeGrafter"/>
</dbReference>
<dbReference type="Gene3D" id="3.40.50.300">
    <property type="entry name" value="P-loop containing nucleotide triphosphate hydrolases"/>
    <property type="match status" value="1"/>
</dbReference>
<dbReference type="PANTHER" id="PTHR11550:SF0">
    <property type="entry name" value="CTP SYNTHASE-RELATED"/>
    <property type="match status" value="1"/>
</dbReference>
<dbReference type="GO" id="GO:0003883">
    <property type="term" value="F:CTP synthase activity"/>
    <property type="evidence" value="ECO:0007669"/>
    <property type="project" value="UniProtKB-UniRule"/>
</dbReference>
<feature type="compositionally biased region" description="Low complexity" evidence="10">
    <location>
        <begin position="501"/>
        <end position="510"/>
    </location>
</feature>
<evidence type="ECO:0000256" key="9">
    <source>
        <dbReference type="RuleBase" id="RU810713"/>
    </source>
</evidence>
<evidence type="ECO:0000256" key="2">
    <source>
        <dbReference type="ARBA" id="ARBA00007533"/>
    </source>
</evidence>
<dbReference type="InterPro" id="IPR017456">
    <property type="entry name" value="CTP_synthase_N"/>
</dbReference>
<evidence type="ECO:0000313" key="14">
    <source>
        <dbReference type="Proteomes" id="UP000472270"/>
    </source>
</evidence>
<dbReference type="Gene3D" id="3.40.50.880">
    <property type="match status" value="1"/>
</dbReference>
<dbReference type="EC" id="6.3.4.2" evidence="9"/>
<proteinExistence type="inferred from homology"/>
<feature type="domain" description="Glutamine amidotransferase" evidence="11">
    <location>
        <begin position="305"/>
        <end position="470"/>
    </location>
</feature>
<dbReference type="CDD" id="cd01746">
    <property type="entry name" value="GATase1_CTP_Synthase"/>
    <property type="match status" value="1"/>
</dbReference>
<dbReference type="PROSITE" id="PS51273">
    <property type="entry name" value="GATASE_TYPE_1"/>
    <property type="match status" value="1"/>
</dbReference>
<evidence type="ECO:0000256" key="3">
    <source>
        <dbReference type="ARBA" id="ARBA00022598"/>
    </source>
</evidence>
<feature type="region of interest" description="Disordered" evidence="10">
    <location>
        <begin position="494"/>
        <end position="523"/>
    </location>
</feature>
<dbReference type="GO" id="GO:0005737">
    <property type="term" value="C:cytoplasm"/>
    <property type="evidence" value="ECO:0007669"/>
    <property type="project" value="TreeGrafter"/>
</dbReference>
<keyword evidence="5 9" id="KW-0067">ATP-binding</keyword>
<dbReference type="GO" id="GO:0044210">
    <property type="term" value="P:'de novo' CTP biosynthetic process"/>
    <property type="evidence" value="ECO:0007669"/>
    <property type="project" value="UniProtKB-UniRule"/>
</dbReference>
<protein>
    <recommendedName>
        <fullName evidence="9">CTP synthase</fullName>
        <ecNumber evidence="9">6.3.4.2</ecNumber>
    </recommendedName>
    <alternativeName>
        <fullName evidence="9">UTP--ammonia ligase</fullName>
    </alternativeName>
</protein>
<sequence>MKYILVTGGVISGIGKGIIASSVGTILKSCGLRVTAIKIDPYINIDAGTFSPYEHGEVFVLDDGGEVDLDLGNYERFLDIRLTKDNNLTTGKIYQSVINKERRGDYLGKTVQVVPHITDAIQEWVMRQAQVPVDDDGVEPQVCVIELGGTVGDIESMPFIEAFRQFQFKVKRENFCNIHVSLVPQPSATGEQKTKPTQNSVRELRGLGLSPDLIMCRCSTPLENSVKEKISMFCHVEPEQVISTETETAYAVLLVCVSHTTRFVFSGYSPKWRYGGDKLLNKVVIFYVDSADLEASTLQEEPVRYHEAWQKLCSANGILVPGGFGVRGTEGKIQAISWARKQKKPFLGVCLGMQLAVYANSTEFDPETKHPVVIDMPEHNPGQMGGTMRLGKRRTIFKTKNSILSKCTNIRHHLQVNPELKQHFEEKGFRFVGQDVEGERMEVIELDDHPYFVGVQYHPEFTSRPIKPSPPYFGLLLAAAGRLPGYLQKGCRLSPRETYSDRSGSSSPDSEIADFKLPSLAQD</sequence>
<evidence type="ECO:0000256" key="10">
    <source>
        <dbReference type="SAM" id="MobiDB-lite"/>
    </source>
</evidence>
<dbReference type="SUPFAM" id="SSF52317">
    <property type="entry name" value="Class I glutamine amidotransferase-like"/>
    <property type="match status" value="1"/>
</dbReference>
<dbReference type="Ensembl" id="ENSSRHT00000004804.1">
    <property type="protein sequence ID" value="ENSSRHP00000004641.1"/>
    <property type="gene ID" value="ENSSRHG00000002889.1"/>
</dbReference>
<dbReference type="AlphaFoldDB" id="A0A673FU15"/>